<reference evidence="2 3" key="1">
    <citation type="submission" date="2017-06" db="EMBL/GenBank/DDBJ databases">
        <title>Cultured bacterium strain Saccharothrix yanglingensis Hhs.015.</title>
        <authorList>
            <person name="Xia Y."/>
        </authorList>
    </citation>
    <scope>NUCLEOTIDE SEQUENCE [LARGE SCALE GENOMIC DNA]</scope>
    <source>
        <strain evidence="2 3">Hhs.015</strain>
    </source>
</reference>
<organism evidence="2 3">
    <name type="scientific">Saccharothrix yanglingensis</name>
    <dbReference type="NCBI Taxonomy" id="659496"/>
    <lineage>
        <taxon>Bacteria</taxon>
        <taxon>Bacillati</taxon>
        <taxon>Actinomycetota</taxon>
        <taxon>Actinomycetes</taxon>
        <taxon>Pseudonocardiales</taxon>
        <taxon>Pseudonocardiaceae</taxon>
        <taxon>Saccharothrix</taxon>
    </lineage>
</organism>
<feature type="compositionally biased region" description="Basic residues" evidence="1">
    <location>
        <begin position="162"/>
        <end position="175"/>
    </location>
</feature>
<proteinExistence type="predicted"/>
<feature type="region of interest" description="Disordered" evidence="1">
    <location>
        <begin position="1"/>
        <end position="80"/>
    </location>
</feature>
<evidence type="ECO:0000256" key="1">
    <source>
        <dbReference type="SAM" id="MobiDB-lite"/>
    </source>
</evidence>
<feature type="compositionally biased region" description="Basic and acidic residues" evidence="1">
    <location>
        <begin position="139"/>
        <end position="161"/>
    </location>
</feature>
<feature type="compositionally biased region" description="Basic and acidic residues" evidence="1">
    <location>
        <begin position="15"/>
        <end position="27"/>
    </location>
</feature>
<sequence>MTQDIDVRAVGMGTIDDRHLNDAHRYEQGPGYSDDDEALDPHLPGDPWPRREPKSRGGSQRAPLPARVTGSLPPADQDGPWHVAARMWLTRNPERSNRECQRALREAGHSGATTKVIQRIRDEVSQRTQPPRPAEIEVEEPRSAKVRSGEVRSADPRCEVPRRKKAGRRSSRRRPPAVIAQHLESTTARFCDGCDMAIGADGRCRC</sequence>
<protein>
    <submittedName>
        <fullName evidence="2">Uncharacterized protein</fullName>
    </submittedName>
</protein>
<dbReference type="Proteomes" id="UP001225605">
    <property type="component" value="Unassembled WGS sequence"/>
</dbReference>
<evidence type="ECO:0000313" key="2">
    <source>
        <dbReference type="EMBL" id="MDQ2585904.1"/>
    </source>
</evidence>
<feature type="region of interest" description="Disordered" evidence="1">
    <location>
        <begin position="121"/>
        <end position="177"/>
    </location>
</feature>
<dbReference type="EMBL" id="NSDM01000007">
    <property type="protein sequence ID" value="MDQ2585904.1"/>
    <property type="molecule type" value="Genomic_DNA"/>
</dbReference>
<dbReference type="RefSeq" id="WP_306747104.1">
    <property type="nucleotide sequence ID" value="NZ_NSDM01000007.1"/>
</dbReference>
<evidence type="ECO:0000313" key="3">
    <source>
        <dbReference type="Proteomes" id="UP001225605"/>
    </source>
</evidence>
<name>A0ABU0X5N0_9PSEU</name>
<gene>
    <name evidence="2" type="ORF">CKY47_18305</name>
</gene>
<comment type="caution">
    <text evidence="2">The sequence shown here is derived from an EMBL/GenBank/DDBJ whole genome shotgun (WGS) entry which is preliminary data.</text>
</comment>
<keyword evidence="3" id="KW-1185">Reference proteome</keyword>
<accession>A0ABU0X5N0</accession>